<keyword evidence="1" id="KW-0732">Signal</keyword>
<keyword evidence="4" id="KW-1185">Reference proteome</keyword>
<accession>A0A7Y0FL19</accession>
<organism evidence="3 4">
    <name type="scientific">Hymenobacter polaris</name>
    <dbReference type="NCBI Taxonomy" id="2682546"/>
    <lineage>
        <taxon>Bacteria</taxon>
        <taxon>Pseudomonadati</taxon>
        <taxon>Bacteroidota</taxon>
        <taxon>Cytophagia</taxon>
        <taxon>Cytophagales</taxon>
        <taxon>Hymenobacteraceae</taxon>
        <taxon>Hymenobacter</taxon>
    </lineage>
</organism>
<dbReference type="EMBL" id="JABBGH010000001">
    <property type="protein sequence ID" value="NML64377.1"/>
    <property type="molecule type" value="Genomic_DNA"/>
</dbReference>
<proteinExistence type="predicted"/>
<dbReference type="SMART" id="SM00280">
    <property type="entry name" value="KAZAL"/>
    <property type="match status" value="1"/>
</dbReference>
<dbReference type="AlphaFoldDB" id="A0A7Y0FL19"/>
<comment type="caution">
    <text evidence="3">The sequence shown here is derived from an EMBL/GenBank/DDBJ whole genome shotgun (WGS) entry which is preliminary data.</text>
</comment>
<feature type="signal peptide" evidence="1">
    <location>
        <begin position="1"/>
        <end position="22"/>
    </location>
</feature>
<dbReference type="InterPro" id="IPR002350">
    <property type="entry name" value="Kazal_dom"/>
</dbReference>
<dbReference type="Gene3D" id="3.30.60.30">
    <property type="match status" value="1"/>
</dbReference>
<evidence type="ECO:0000259" key="2">
    <source>
        <dbReference type="PROSITE" id="PS51465"/>
    </source>
</evidence>
<protein>
    <submittedName>
        <fullName evidence="3">Kazal domain protein</fullName>
    </submittedName>
</protein>
<gene>
    <name evidence="3" type="ORF">HHL22_04080</name>
</gene>
<feature type="domain" description="Kazal-like" evidence="2">
    <location>
        <begin position="28"/>
        <end position="82"/>
    </location>
</feature>
<evidence type="ECO:0000256" key="1">
    <source>
        <dbReference type="SAM" id="SignalP"/>
    </source>
</evidence>
<evidence type="ECO:0000313" key="3">
    <source>
        <dbReference type="EMBL" id="NML64377.1"/>
    </source>
</evidence>
<dbReference type="InterPro" id="IPR036058">
    <property type="entry name" value="Kazal_dom_sf"/>
</dbReference>
<dbReference type="Proteomes" id="UP000559626">
    <property type="component" value="Unassembled WGS sequence"/>
</dbReference>
<dbReference type="SUPFAM" id="SSF100895">
    <property type="entry name" value="Kazal-type serine protease inhibitors"/>
    <property type="match status" value="1"/>
</dbReference>
<name>A0A7Y0FL19_9BACT</name>
<evidence type="ECO:0000313" key="4">
    <source>
        <dbReference type="Proteomes" id="UP000559626"/>
    </source>
</evidence>
<dbReference type="RefSeq" id="WP_169529680.1">
    <property type="nucleotide sequence ID" value="NZ_JABBGH010000001.1"/>
</dbReference>
<dbReference type="CDD" id="cd00104">
    <property type="entry name" value="KAZAL_FS"/>
    <property type="match status" value="1"/>
</dbReference>
<dbReference type="Pfam" id="PF00050">
    <property type="entry name" value="Kazal_1"/>
    <property type="match status" value="1"/>
</dbReference>
<reference evidence="3 4" key="1">
    <citation type="submission" date="2020-04" db="EMBL/GenBank/DDBJ databases">
        <title>Hymenobacter polaris sp. nov., isolated from Arctic soil.</title>
        <authorList>
            <person name="Dahal R.H."/>
        </authorList>
    </citation>
    <scope>NUCLEOTIDE SEQUENCE [LARGE SCALE GENOMIC DNA]</scope>
    <source>
        <strain evidence="3 4">RP-2-7</strain>
    </source>
</reference>
<feature type="chain" id="PRO_5031224686" evidence="1">
    <location>
        <begin position="23"/>
        <end position="87"/>
    </location>
</feature>
<dbReference type="PROSITE" id="PS51465">
    <property type="entry name" value="KAZAL_2"/>
    <property type="match status" value="1"/>
</dbReference>
<sequence>MLFLLVCRGHRLGLAAGLLALAACQRPAPTTSACIDPAKVDPTGVCPMVYEPVCGCDGKTYSNACVAGHAGVRTFRAGACPTPPASR</sequence>